<keyword evidence="2" id="KW-1185">Reference proteome</keyword>
<dbReference type="KEGG" id="pbs:Plabr_4616"/>
<reference evidence="2" key="1">
    <citation type="submission" date="2011-02" db="EMBL/GenBank/DDBJ databases">
        <title>The complete genome of Planctomyces brasiliensis DSM 5305.</title>
        <authorList>
            <person name="Lucas S."/>
            <person name="Copeland A."/>
            <person name="Lapidus A."/>
            <person name="Bruce D."/>
            <person name="Goodwin L."/>
            <person name="Pitluck S."/>
            <person name="Kyrpides N."/>
            <person name="Mavromatis K."/>
            <person name="Pagani I."/>
            <person name="Ivanova N."/>
            <person name="Ovchinnikova G."/>
            <person name="Lu M."/>
            <person name="Detter J.C."/>
            <person name="Han C."/>
            <person name="Land M."/>
            <person name="Hauser L."/>
            <person name="Markowitz V."/>
            <person name="Cheng J.-F."/>
            <person name="Hugenholtz P."/>
            <person name="Woyke T."/>
            <person name="Wu D."/>
            <person name="Tindall B."/>
            <person name="Pomrenke H.G."/>
            <person name="Brambilla E."/>
            <person name="Klenk H.-P."/>
            <person name="Eisen J.A."/>
        </authorList>
    </citation>
    <scope>NUCLEOTIDE SEQUENCE [LARGE SCALE GENOMIC DNA]</scope>
    <source>
        <strain evidence="2">ATCC 49424 / DSM 5305 / JCM 21570 / IAM 15109 / NBRC 103401 / IFAM 1448</strain>
    </source>
</reference>
<dbReference type="AlphaFoldDB" id="F0SNE4"/>
<name>F0SNE4_RUBBR</name>
<dbReference type="STRING" id="756272.Plabr_4616"/>
<dbReference type="Proteomes" id="UP000006860">
    <property type="component" value="Chromosome"/>
</dbReference>
<gene>
    <name evidence="1" type="ordered locus">Plabr_4616</name>
</gene>
<accession>F0SNE4</accession>
<dbReference type="HOGENOM" id="CLU_656969_0_0_0"/>
<evidence type="ECO:0000313" key="2">
    <source>
        <dbReference type="Proteomes" id="UP000006860"/>
    </source>
</evidence>
<organism evidence="1 2">
    <name type="scientific">Rubinisphaera brasiliensis (strain ATCC 49424 / DSM 5305 / JCM 21570 / IAM 15109 / NBRC 103401 / IFAM 1448)</name>
    <name type="common">Planctomyces brasiliensis</name>
    <dbReference type="NCBI Taxonomy" id="756272"/>
    <lineage>
        <taxon>Bacteria</taxon>
        <taxon>Pseudomonadati</taxon>
        <taxon>Planctomycetota</taxon>
        <taxon>Planctomycetia</taxon>
        <taxon>Planctomycetales</taxon>
        <taxon>Planctomycetaceae</taxon>
        <taxon>Rubinisphaera</taxon>
    </lineage>
</organism>
<protein>
    <submittedName>
        <fullName evidence="1">Uncharacterized protein</fullName>
    </submittedName>
</protein>
<dbReference type="EMBL" id="CP002546">
    <property type="protein sequence ID" value="ADY62187.1"/>
    <property type="molecule type" value="Genomic_DNA"/>
</dbReference>
<proteinExistence type="predicted"/>
<evidence type="ECO:0000313" key="1">
    <source>
        <dbReference type="EMBL" id="ADY62187.1"/>
    </source>
</evidence>
<sequence>MKYYFLALGTLVVVCVGCAIDGQQVIDKGEYHAPPAEMMQRPGPMVDLPMPAIMPPLAPSPAAMIPRTSQVRFLGPEGMMVGWLAGPGFAENQLMTPGRYNFNQGATYRLKATNIPGREGLVLYPTLQVYPAHPTTDAYLTHNSIPLVVTDEDLDQIETNNFVTKVIYLPEPKFQELAIAGVETLVSTRLDPGVDPVSEADRRGTIMAVLRIGNMDLEMPGRDPDMIQAVSHTQVINGEQGQFMAPMPIGPAGVDSAIPGGQVMGGPSYPGQPPYNPIAGVGGVPMWGHPRTGTPIGLPGPPHMPYGGPAGLQSHQIFNNTKVDIGEPVDHFRATVEHRPGIKMPHPVKDVQYVEKHPVYGPNDLSYPAWYGGGGQMGGPAGPDGAYCPPGMQP</sequence>
<dbReference type="eggNOG" id="ENOG502ZBI8">
    <property type="taxonomic scope" value="Bacteria"/>
</dbReference>